<comment type="catalytic activity">
    <reaction evidence="11">
        <text>a very-long-chain acyl-CoA + malonyl-CoA + H(+) = a very-long-chain 3-oxoacyl-CoA + CO2 + CoA</text>
        <dbReference type="Rhea" id="RHEA:32727"/>
        <dbReference type="ChEBI" id="CHEBI:15378"/>
        <dbReference type="ChEBI" id="CHEBI:16526"/>
        <dbReference type="ChEBI" id="CHEBI:57287"/>
        <dbReference type="ChEBI" id="CHEBI:57384"/>
        <dbReference type="ChEBI" id="CHEBI:90725"/>
        <dbReference type="ChEBI" id="CHEBI:90736"/>
        <dbReference type="EC" id="2.3.1.199"/>
    </reaction>
</comment>
<dbReference type="PANTHER" id="PTHR11157:SF17">
    <property type="entry name" value="ELONGATION OF VERY LONG CHAIN FATTY ACIDS PROTEIN 6"/>
    <property type="match status" value="1"/>
</dbReference>
<comment type="subcellular location">
    <subcellularLocation>
        <location evidence="1">Membrane</location>
        <topology evidence="1">Multi-pass membrane protein</topology>
    </subcellularLocation>
</comment>
<feature type="transmembrane region" description="Helical" evidence="11">
    <location>
        <begin position="20"/>
        <end position="39"/>
    </location>
</feature>
<dbReference type="GO" id="GO:0030148">
    <property type="term" value="P:sphingolipid biosynthetic process"/>
    <property type="evidence" value="ECO:0007669"/>
    <property type="project" value="TreeGrafter"/>
</dbReference>
<evidence type="ECO:0000256" key="11">
    <source>
        <dbReference type="RuleBase" id="RU361115"/>
    </source>
</evidence>
<keyword evidence="3 11" id="KW-0444">Lipid biosynthesis</keyword>
<comment type="similarity">
    <text evidence="11">Belongs to the ELO family.</text>
</comment>
<dbReference type="GO" id="GO:0005789">
    <property type="term" value="C:endoplasmic reticulum membrane"/>
    <property type="evidence" value="ECO:0007669"/>
    <property type="project" value="TreeGrafter"/>
</dbReference>
<evidence type="ECO:0000313" key="12">
    <source>
        <dbReference type="Proteomes" id="UP000095287"/>
    </source>
</evidence>
<dbReference type="AlphaFoldDB" id="A0A1I7YH95"/>
<evidence type="ECO:0000256" key="3">
    <source>
        <dbReference type="ARBA" id="ARBA00022516"/>
    </source>
</evidence>
<dbReference type="GO" id="GO:0042761">
    <property type="term" value="P:very long-chain fatty acid biosynthetic process"/>
    <property type="evidence" value="ECO:0007669"/>
    <property type="project" value="TreeGrafter"/>
</dbReference>
<evidence type="ECO:0000256" key="8">
    <source>
        <dbReference type="ARBA" id="ARBA00023098"/>
    </source>
</evidence>
<comment type="caution">
    <text evidence="11">Lacks conserved residue(s) required for the propagation of feature annotation.</text>
</comment>
<evidence type="ECO:0000256" key="10">
    <source>
        <dbReference type="ARBA" id="ARBA00023160"/>
    </source>
</evidence>
<keyword evidence="6 11" id="KW-0276">Fatty acid metabolism</keyword>
<dbReference type="GO" id="GO:0009922">
    <property type="term" value="F:fatty acid elongase activity"/>
    <property type="evidence" value="ECO:0007669"/>
    <property type="project" value="UniProtKB-EC"/>
</dbReference>
<protein>
    <recommendedName>
        <fullName evidence="11">Elongation of very long chain fatty acids protein</fullName>
        <ecNumber evidence="11">2.3.1.199</ecNumber>
    </recommendedName>
    <alternativeName>
        <fullName evidence="11">Very-long-chain 3-oxoacyl-CoA synthase</fullName>
    </alternativeName>
</protein>
<keyword evidence="10 11" id="KW-0275">Fatty acid biosynthesis</keyword>
<keyword evidence="5 11" id="KW-0812">Transmembrane</keyword>
<name>A0A1I7YH95_9BILA</name>
<evidence type="ECO:0000256" key="7">
    <source>
        <dbReference type="ARBA" id="ARBA00022989"/>
    </source>
</evidence>
<keyword evidence="7 11" id="KW-1133">Transmembrane helix</keyword>
<evidence type="ECO:0000256" key="9">
    <source>
        <dbReference type="ARBA" id="ARBA00023136"/>
    </source>
</evidence>
<keyword evidence="9 11" id="KW-0472">Membrane</keyword>
<keyword evidence="8 11" id="KW-0443">Lipid metabolism</keyword>
<evidence type="ECO:0000256" key="2">
    <source>
        <dbReference type="ARBA" id="ARBA00005194"/>
    </source>
</evidence>
<comment type="pathway">
    <text evidence="2">Lipid metabolism; fatty acid biosynthesis.</text>
</comment>
<dbReference type="GO" id="GO:0019367">
    <property type="term" value="P:fatty acid elongation, saturated fatty acid"/>
    <property type="evidence" value="ECO:0007669"/>
    <property type="project" value="TreeGrafter"/>
</dbReference>
<keyword evidence="4 11" id="KW-0808">Transferase</keyword>
<organism evidence="12 13">
    <name type="scientific">Steinernema glaseri</name>
    <dbReference type="NCBI Taxonomy" id="37863"/>
    <lineage>
        <taxon>Eukaryota</taxon>
        <taxon>Metazoa</taxon>
        <taxon>Ecdysozoa</taxon>
        <taxon>Nematoda</taxon>
        <taxon>Chromadorea</taxon>
        <taxon>Rhabditida</taxon>
        <taxon>Tylenchina</taxon>
        <taxon>Panagrolaimomorpha</taxon>
        <taxon>Strongyloidoidea</taxon>
        <taxon>Steinernematidae</taxon>
        <taxon>Steinernema</taxon>
    </lineage>
</organism>
<dbReference type="EC" id="2.3.1.199" evidence="11"/>
<reference evidence="13" key="1">
    <citation type="submission" date="2016-11" db="UniProtKB">
        <authorList>
            <consortium name="WormBaseParasite"/>
        </authorList>
    </citation>
    <scope>IDENTIFICATION</scope>
</reference>
<evidence type="ECO:0000256" key="6">
    <source>
        <dbReference type="ARBA" id="ARBA00022832"/>
    </source>
</evidence>
<evidence type="ECO:0000256" key="1">
    <source>
        <dbReference type="ARBA" id="ARBA00004141"/>
    </source>
</evidence>
<evidence type="ECO:0000313" key="13">
    <source>
        <dbReference type="WBParaSite" id="L893_g16352.t1"/>
    </source>
</evidence>
<proteinExistence type="inferred from homology"/>
<dbReference type="GO" id="GO:0034626">
    <property type="term" value="P:fatty acid elongation, polyunsaturated fatty acid"/>
    <property type="evidence" value="ECO:0007669"/>
    <property type="project" value="TreeGrafter"/>
</dbReference>
<sequence length="236" mass="27311">MASSMVVGFDDEAAFRWFHAHRAHMLLLEAFYGYFLIYGPRLVRRHGLRCSEESLRTCNAVWNVINALGSGLLLLCLLPEFLYSLLFFGFQDSICEARSLYSGRLSGWAMSAFVLSKVWELGDTVWLILRRRPVLFLHSFHHSIVLFEVWISYRSAGSAGVVDAFIRLVFRRRRQMGSRHESRDPHGHVLLLRSASLRLENPPDVRLHHRLSDRPVHRRERGYSPGSTVYLERGQV</sequence>
<dbReference type="WBParaSite" id="L893_g16352.t1">
    <property type="protein sequence ID" value="L893_g16352.t1"/>
    <property type="gene ID" value="L893_g16352"/>
</dbReference>
<accession>A0A1I7YH95</accession>
<evidence type="ECO:0000256" key="4">
    <source>
        <dbReference type="ARBA" id="ARBA00022679"/>
    </source>
</evidence>
<dbReference type="GO" id="GO:0034625">
    <property type="term" value="P:fatty acid elongation, monounsaturated fatty acid"/>
    <property type="evidence" value="ECO:0007669"/>
    <property type="project" value="TreeGrafter"/>
</dbReference>
<dbReference type="Pfam" id="PF01151">
    <property type="entry name" value="ELO"/>
    <property type="match status" value="1"/>
</dbReference>
<dbReference type="InterPro" id="IPR002076">
    <property type="entry name" value="ELO_fam"/>
</dbReference>
<dbReference type="Proteomes" id="UP000095287">
    <property type="component" value="Unplaced"/>
</dbReference>
<feature type="transmembrane region" description="Helical" evidence="11">
    <location>
        <begin position="60"/>
        <end position="83"/>
    </location>
</feature>
<dbReference type="PANTHER" id="PTHR11157">
    <property type="entry name" value="FATTY ACID ACYL TRANSFERASE-RELATED"/>
    <property type="match status" value="1"/>
</dbReference>
<evidence type="ECO:0000256" key="5">
    <source>
        <dbReference type="ARBA" id="ARBA00022692"/>
    </source>
</evidence>
<dbReference type="UniPathway" id="UPA00094"/>
<keyword evidence="12" id="KW-1185">Reference proteome</keyword>